<evidence type="ECO:0000256" key="2">
    <source>
        <dbReference type="SAM" id="MobiDB-lite"/>
    </source>
</evidence>
<keyword evidence="1" id="KW-0175">Coiled coil</keyword>
<dbReference type="EMBL" id="WAIE01000001">
    <property type="protein sequence ID" value="KAB1443818.1"/>
    <property type="molecule type" value="Genomic_DNA"/>
</dbReference>
<accession>A0A6N6N886</accession>
<feature type="compositionally biased region" description="Basic and acidic residues" evidence="2">
    <location>
        <begin position="111"/>
        <end position="122"/>
    </location>
</feature>
<keyword evidence="3" id="KW-1133">Transmembrane helix</keyword>
<dbReference type="AlphaFoldDB" id="A0A6N6N886"/>
<proteinExistence type="predicted"/>
<evidence type="ECO:0000256" key="3">
    <source>
        <dbReference type="SAM" id="Phobius"/>
    </source>
</evidence>
<reference evidence="4 5" key="1">
    <citation type="journal article" date="2017" name="Int. J. Syst. Evol. Microbiol.">
        <title>Desulfovibrio senegalensis sp. nov., a mesophilic sulfate reducer isolated from marine sediment.</title>
        <authorList>
            <person name="Thioye A."/>
            <person name="Gam Z.B.A."/>
            <person name="Mbengue M."/>
            <person name="Cayol J.L."/>
            <person name="Joseph-Bartoli M."/>
            <person name="Toure-Kane C."/>
            <person name="Labat M."/>
        </authorList>
    </citation>
    <scope>NUCLEOTIDE SEQUENCE [LARGE SCALE GENOMIC DNA]</scope>
    <source>
        <strain evidence="4 5">DSM 101509</strain>
    </source>
</reference>
<sequence>MRYLKVFVLALFFVVSILFFSQNNQILAQSLVLKLDVPYIAEFRSVPLPLYLLVLGGFLFGSLLTLAYLAADKIKAAKKLRECRTRMNGLEQELNSLRTMPINDESYSSDETAKEGEDAANV</sequence>
<dbReference type="Proteomes" id="UP000438699">
    <property type="component" value="Unassembled WGS sequence"/>
</dbReference>
<evidence type="ECO:0000313" key="5">
    <source>
        <dbReference type="Proteomes" id="UP000438699"/>
    </source>
</evidence>
<keyword evidence="3" id="KW-0812">Transmembrane</keyword>
<protein>
    <submittedName>
        <fullName evidence="4">DUF1049 domain-containing protein</fullName>
    </submittedName>
</protein>
<gene>
    <name evidence="4" type="ORF">F8A88_06185</name>
</gene>
<keyword evidence="3" id="KW-0472">Membrane</keyword>
<comment type="caution">
    <text evidence="4">The sequence shown here is derived from an EMBL/GenBank/DDBJ whole genome shotgun (WGS) entry which is preliminary data.</text>
</comment>
<feature type="transmembrane region" description="Helical" evidence="3">
    <location>
        <begin position="52"/>
        <end position="71"/>
    </location>
</feature>
<dbReference type="RefSeq" id="WP_151150191.1">
    <property type="nucleotide sequence ID" value="NZ_WAIE01000001.1"/>
</dbReference>
<keyword evidence="5" id="KW-1185">Reference proteome</keyword>
<organism evidence="4 5">
    <name type="scientific">Pseudodesulfovibrio senegalensis</name>
    <dbReference type="NCBI Taxonomy" id="1721087"/>
    <lineage>
        <taxon>Bacteria</taxon>
        <taxon>Pseudomonadati</taxon>
        <taxon>Thermodesulfobacteriota</taxon>
        <taxon>Desulfovibrionia</taxon>
        <taxon>Desulfovibrionales</taxon>
        <taxon>Desulfovibrionaceae</taxon>
    </lineage>
</organism>
<name>A0A6N6N886_9BACT</name>
<evidence type="ECO:0000256" key="1">
    <source>
        <dbReference type="SAM" id="Coils"/>
    </source>
</evidence>
<evidence type="ECO:0000313" key="4">
    <source>
        <dbReference type="EMBL" id="KAB1443818.1"/>
    </source>
</evidence>
<feature type="coiled-coil region" evidence="1">
    <location>
        <begin position="73"/>
        <end position="100"/>
    </location>
</feature>
<dbReference type="OrthoDB" id="5465169at2"/>
<feature type="region of interest" description="Disordered" evidence="2">
    <location>
        <begin position="100"/>
        <end position="122"/>
    </location>
</feature>